<keyword evidence="2 5" id="KW-0812">Transmembrane</keyword>
<keyword evidence="3 5" id="KW-1133">Transmembrane helix</keyword>
<comment type="caution">
    <text evidence="5">Lacks conserved residue(s) required for the propagation of feature annotation.</text>
</comment>
<comment type="subunit">
    <text evidence="5">Forms a complex with TatA.</text>
</comment>
<dbReference type="RefSeq" id="WP_183412253.1">
    <property type="nucleotide sequence ID" value="NZ_JACHYB010000001.1"/>
</dbReference>
<keyword evidence="5" id="KW-0653">Protein transport</keyword>
<keyword evidence="5" id="KW-0813">Transport</keyword>
<organism evidence="6 7">
    <name type="scientific">Microbacter margulisiae</name>
    <dbReference type="NCBI Taxonomy" id="1350067"/>
    <lineage>
        <taxon>Bacteria</taxon>
        <taxon>Pseudomonadati</taxon>
        <taxon>Bacteroidota</taxon>
        <taxon>Bacteroidia</taxon>
        <taxon>Bacteroidales</taxon>
        <taxon>Porphyromonadaceae</taxon>
        <taxon>Microbacter</taxon>
    </lineage>
</organism>
<evidence type="ECO:0000256" key="5">
    <source>
        <dbReference type="HAMAP-Rule" id="MF_00902"/>
    </source>
</evidence>
<keyword evidence="5" id="KW-0811">Translocation</keyword>
<keyword evidence="5" id="KW-1003">Cell membrane</keyword>
<accession>A0A7W5H0A4</accession>
<dbReference type="InterPro" id="IPR002033">
    <property type="entry name" value="TatC"/>
</dbReference>
<reference evidence="6 7" key="1">
    <citation type="submission" date="2020-08" db="EMBL/GenBank/DDBJ databases">
        <title>Genomic Encyclopedia of Type Strains, Phase IV (KMG-IV): sequencing the most valuable type-strain genomes for metagenomic binning, comparative biology and taxonomic classification.</title>
        <authorList>
            <person name="Goeker M."/>
        </authorList>
    </citation>
    <scope>NUCLEOTIDE SEQUENCE [LARGE SCALE GENOMIC DNA]</scope>
    <source>
        <strain evidence="6 7">DSM 27471</strain>
    </source>
</reference>
<name>A0A7W5H0A4_9PORP</name>
<feature type="transmembrane region" description="Helical" evidence="5">
    <location>
        <begin position="181"/>
        <end position="203"/>
    </location>
</feature>
<gene>
    <name evidence="5" type="primary">tatC</name>
    <name evidence="6" type="ORF">FHX64_000511</name>
</gene>
<keyword evidence="7" id="KW-1185">Reference proteome</keyword>
<comment type="similarity">
    <text evidence="5">Belongs to the TatC family.</text>
</comment>
<proteinExistence type="inferred from homology"/>
<dbReference type="EMBL" id="JACHYB010000001">
    <property type="protein sequence ID" value="MBB3186348.1"/>
    <property type="molecule type" value="Genomic_DNA"/>
</dbReference>
<comment type="function">
    <text evidence="5">Part of the twin-arginine translocation (Tat) system that transports large folded proteins containing a characteristic twin-arginine motif in their signal peptide across membranes.</text>
</comment>
<dbReference type="PANTHER" id="PTHR30371:SF0">
    <property type="entry name" value="SEC-INDEPENDENT PROTEIN TRANSLOCASE PROTEIN TATC, CHLOROPLASTIC-RELATED"/>
    <property type="match status" value="1"/>
</dbReference>
<sequence length="259" mass="30088">MKSKEEDEMTFWDHLEALRWMLMRCAVVLVALMIAVFLAKEWVFTAIFAPKSSSFFVYHWIDKLGALFYIHSLRIVPFNLNLVNFQLTGQFMTHLSVAFWLGLILSFPYFFYELWRFISPALYASERRPVVWTFMAGAILFFIGVSISYIIIFPVAVHFFYMYQISPDIKNLISLSSYISLFTTTLISIGAVFELPILVYLLSRLGILKRSFMRKYRRHAIVVIFIIAGIITPADPFTMLAVCLPLVLLYEASIYVCKK</sequence>
<feature type="transmembrane region" description="Helical" evidence="5">
    <location>
        <begin position="20"/>
        <end position="39"/>
    </location>
</feature>
<evidence type="ECO:0000256" key="4">
    <source>
        <dbReference type="ARBA" id="ARBA00023136"/>
    </source>
</evidence>
<protein>
    <recommendedName>
        <fullName evidence="5">Sec-independent protein translocase protein TatC</fullName>
    </recommendedName>
</protein>
<dbReference type="GO" id="GO:0065002">
    <property type="term" value="P:intracellular protein transmembrane transport"/>
    <property type="evidence" value="ECO:0007669"/>
    <property type="project" value="TreeGrafter"/>
</dbReference>
<dbReference type="PANTHER" id="PTHR30371">
    <property type="entry name" value="SEC-INDEPENDENT PROTEIN TRANSLOCASE PROTEIN TATC"/>
    <property type="match status" value="1"/>
</dbReference>
<dbReference type="HAMAP" id="MF_00902">
    <property type="entry name" value="TatC"/>
    <property type="match status" value="1"/>
</dbReference>
<evidence type="ECO:0000256" key="2">
    <source>
        <dbReference type="ARBA" id="ARBA00022692"/>
    </source>
</evidence>
<feature type="transmembrane region" description="Helical" evidence="5">
    <location>
        <begin position="97"/>
        <end position="118"/>
    </location>
</feature>
<evidence type="ECO:0000313" key="6">
    <source>
        <dbReference type="EMBL" id="MBB3186348.1"/>
    </source>
</evidence>
<dbReference type="GO" id="GO:0043953">
    <property type="term" value="P:protein transport by the Tat complex"/>
    <property type="evidence" value="ECO:0007669"/>
    <property type="project" value="UniProtKB-UniRule"/>
</dbReference>
<evidence type="ECO:0000313" key="7">
    <source>
        <dbReference type="Proteomes" id="UP000544222"/>
    </source>
</evidence>
<comment type="caution">
    <text evidence="6">The sequence shown here is derived from an EMBL/GenBank/DDBJ whole genome shotgun (WGS) entry which is preliminary data.</text>
</comment>
<keyword evidence="4 5" id="KW-0472">Membrane</keyword>
<feature type="transmembrane region" description="Helical" evidence="5">
    <location>
        <begin position="215"/>
        <end position="231"/>
    </location>
</feature>
<dbReference type="GO" id="GO:0033281">
    <property type="term" value="C:TAT protein transport complex"/>
    <property type="evidence" value="ECO:0007669"/>
    <property type="project" value="UniProtKB-UniRule"/>
</dbReference>
<feature type="transmembrane region" description="Helical" evidence="5">
    <location>
        <begin position="130"/>
        <end position="161"/>
    </location>
</feature>
<evidence type="ECO:0000256" key="1">
    <source>
        <dbReference type="ARBA" id="ARBA00004141"/>
    </source>
</evidence>
<comment type="subcellular location">
    <subcellularLocation>
        <location evidence="5">Cell membrane</location>
        <topology evidence="5">Multi-pass membrane protein</topology>
    </subcellularLocation>
    <subcellularLocation>
        <location evidence="1">Membrane</location>
        <topology evidence="1">Multi-pass membrane protein</topology>
    </subcellularLocation>
</comment>
<dbReference type="Proteomes" id="UP000544222">
    <property type="component" value="Unassembled WGS sequence"/>
</dbReference>
<dbReference type="GO" id="GO:0009977">
    <property type="term" value="F:proton motive force dependent protein transmembrane transporter activity"/>
    <property type="evidence" value="ECO:0007669"/>
    <property type="project" value="TreeGrafter"/>
</dbReference>
<dbReference type="NCBIfam" id="TIGR00945">
    <property type="entry name" value="tatC"/>
    <property type="match status" value="1"/>
</dbReference>
<dbReference type="Pfam" id="PF00902">
    <property type="entry name" value="TatC"/>
    <property type="match status" value="1"/>
</dbReference>
<dbReference type="PRINTS" id="PR01840">
    <property type="entry name" value="TATCFAMILY"/>
</dbReference>
<evidence type="ECO:0000256" key="3">
    <source>
        <dbReference type="ARBA" id="ARBA00022989"/>
    </source>
</evidence>
<dbReference type="AlphaFoldDB" id="A0A7W5H0A4"/>